<proteinExistence type="inferred from homology"/>
<protein>
    <submittedName>
        <fullName evidence="12">D-alanyl-D-alanine carboxypeptidase</fullName>
    </submittedName>
</protein>
<dbReference type="GO" id="GO:0008360">
    <property type="term" value="P:regulation of cell shape"/>
    <property type="evidence" value="ECO:0007669"/>
    <property type="project" value="UniProtKB-KW"/>
</dbReference>
<keyword evidence="6" id="KW-0961">Cell wall biogenesis/degradation</keyword>
<dbReference type="AlphaFoldDB" id="A0A1M7MS05"/>
<keyword evidence="3" id="KW-0378">Hydrolase</keyword>
<keyword evidence="5" id="KW-0573">Peptidoglycan synthesis</keyword>
<dbReference type="InterPro" id="IPR018044">
    <property type="entry name" value="Peptidase_S11"/>
</dbReference>
<dbReference type="Proteomes" id="UP000186002">
    <property type="component" value="Unassembled WGS sequence"/>
</dbReference>
<evidence type="ECO:0000256" key="10">
    <source>
        <dbReference type="SAM" id="MobiDB-lite"/>
    </source>
</evidence>
<evidence type="ECO:0000313" key="13">
    <source>
        <dbReference type="Proteomes" id="UP000186002"/>
    </source>
</evidence>
<evidence type="ECO:0000313" key="12">
    <source>
        <dbReference type="EMBL" id="SHM93335.1"/>
    </source>
</evidence>
<dbReference type="OrthoDB" id="9795979at2"/>
<keyword evidence="12" id="KW-0121">Carboxypeptidase</keyword>
<evidence type="ECO:0000256" key="7">
    <source>
        <dbReference type="PIRSR" id="PIRSR618044-1"/>
    </source>
</evidence>
<evidence type="ECO:0000256" key="2">
    <source>
        <dbReference type="ARBA" id="ARBA00022729"/>
    </source>
</evidence>
<feature type="binding site" evidence="8">
    <location>
        <position position="262"/>
    </location>
    <ligand>
        <name>substrate</name>
    </ligand>
</feature>
<evidence type="ECO:0000256" key="9">
    <source>
        <dbReference type="RuleBase" id="RU004016"/>
    </source>
</evidence>
<dbReference type="InterPro" id="IPR012338">
    <property type="entry name" value="Beta-lactam/transpept-like"/>
</dbReference>
<evidence type="ECO:0000256" key="1">
    <source>
        <dbReference type="ARBA" id="ARBA00007164"/>
    </source>
</evidence>
<evidence type="ECO:0000256" key="4">
    <source>
        <dbReference type="ARBA" id="ARBA00022960"/>
    </source>
</evidence>
<dbReference type="SUPFAM" id="SSF56601">
    <property type="entry name" value="beta-lactamase/transpeptidase-like"/>
    <property type="match status" value="1"/>
</dbReference>
<accession>A0A1M7MS05</accession>
<sequence length="489" mass="52113">MEPADRVWKRVCRFSALRVLACFGLGAAVQTSEGFVKLSCNSRLFGRIGVILSLTLAASALLGGAGPARAEIGTYILVDAQTGAVLDEKDATRQWYPASLTKMMTAYVTFKALREGRASLTSPVVQSQNSISEPPSKMGFKVGTRFTVDTALKILLVKSANDVAVALAEAIGGTEEGFITLMNTEAARLGMRDTYYVNPHGLPDNRQVTSARDLAILAKALRDDFPEARNYYNHPGLKFGKKALRSANREFLLRVPGADGMKTGYICNSGYNVAASVTRNGRTVIAIVLGAASGLERIAFSRELLDKGFQTRSARYTIDNLPHRGGTPPQDNYCKRNEKPDADQLLARYDMTSAKQPVMAYASSNRDPGAVIIGGIHNAADDNDVEDEGGVQTGNGKVDWAKVMDKIIGPRRIAYEPIVVSLGTPDGPARDPVALALVPLPSPNPARGNAFVAAEPVAAASGDSTNSPGQIFRKGIGFSVPVPASSPGR</sequence>
<evidence type="ECO:0000256" key="5">
    <source>
        <dbReference type="ARBA" id="ARBA00022984"/>
    </source>
</evidence>
<dbReference type="PANTHER" id="PTHR21581">
    <property type="entry name" value="D-ALANYL-D-ALANINE CARBOXYPEPTIDASE"/>
    <property type="match status" value="1"/>
</dbReference>
<organism evidence="12 13">
    <name type="scientific">Roseibium suaedae</name>
    <dbReference type="NCBI Taxonomy" id="735517"/>
    <lineage>
        <taxon>Bacteria</taxon>
        <taxon>Pseudomonadati</taxon>
        <taxon>Pseudomonadota</taxon>
        <taxon>Alphaproteobacteria</taxon>
        <taxon>Hyphomicrobiales</taxon>
        <taxon>Stappiaceae</taxon>
        <taxon>Roseibium</taxon>
    </lineage>
</organism>
<evidence type="ECO:0000256" key="6">
    <source>
        <dbReference type="ARBA" id="ARBA00023316"/>
    </source>
</evidence>
<reference evidence="12 13" key="1">
    <citation type="submission" date="2016-11" db="EMBL/GenBank/DDBJ databases">
        <authorList>
            <person name="Jaros S."/>
            <person name="Januszkiewicz K."/>
            <person name="Wedrychowicz H."/>
        </authorList>
    </citation>
    <scope>NUCLEOTIDE SEQUENCE [LARGE SCALE GENOMIC DNA]</scope>
    <source>
        <strain evidence="12 13">DSM 22153</strain>
    </source>
</reference>
<keyword evidence="2" id="KW-0732">Signal</keyword>
<feature type="domain" description="Peptidase S11 D-alanyl-D-alanine carboxypeptidase A N-terminal" evidence="11">
    <location>
        <begin position="71"/>
        <end position="292"/>
    </location>
</feature>
<feature type="active site" description="Proton acceptor" evidence="7">
    <location>
        <position position="102"/>
    </location>
</feature>
<feature type="active site" description="Acyl-ester intermediate" evidence="7">
    <location>
        <position position="99"/>
    </location>
</feature>
<name>A0A1M7MS05_9HYPH</name>
<dbReference type="PANTHER" id="PTHR21581:SF6">
    <property type="entry name" value="TRAFFICKING PROTEIN PARTICLE COMPLEX SUBUNIT 12"/>
    <property type="match status" value="1"/>
</dbReference>
<evidence type="ECO:0000256" key="8">
    <source>
        <dbReference type="PIRSR" id="PIRSR618044-2"/>
    </source>
</evidence>
<keyword evidence="12" id="KW-0645">Protease</keyword>
<dbReference type="STRING" id="735517.SAMN05444272_3510"/>
<dbReference type="Gene3D" id="3.40.710.10">
    <property type="entry name" value="DD-peptidase/beta-lactamase superfamily"/>
    <property type="match status" value="1"/>
</dbReference>
<keyword evidence="4" id="KW-0133">Cell shape</keyword>
<dbReference type="PRINTS" id="PR00725">
    <property type="entry name" value="DADACBPTASE1"/>
</dbReference>
<feature type="active site" evidence="7">
    <location>
        <position position="159"/>
    </location>
</feature>
<dbReference type="GO" id="GO:0006508">
    <property type="term" value="P:proteolysis"/>
    <property type="evidence" value="ECO:0007669"/>
    <property type="project" value="InterPro"/>
</dbReference>
<keyword evidence="13" id="KW-1185">Reference proteome</keyword>
<dbReference type="GO" id="GO:0071555">
    <property type="term" value="P:cell wall organization"/>
    <property type="evidence" value="ECO:0007669"/>
    <property type="project" value="UniProtKB-KW"/>
</dbReference>
<dbReference type="GO" id="GO:0009252">
    <property type="term" value="P:peptidoglycan biosynthetic process"/>
    <property type="evidence" value="ECO:0007669"/>
    <property type="project" value="UniProtKB-KW"/>
</dbReference>
<comment type="similarity">
    <text evidence="1 9">Belongs to the peptidase S11 family.</text>
</comment>
<evidence type="ECO:0000259" key="11">
    <source>
        <dbReference type="Pfam" id="PF00768"/>
    </source>
</evidence>
<dbReference type="GO" id="GO:0009002">
    <property type="term" value="F:serine-type D-Ala-D-Ala carboxypeptidase activity"/>
    <property type="evidence" value="ECO:0007669"/>
    <property type="project" value="InterPro"/>
</dbReference>
<gene>
    <name evidence="12" type="ORF">SAMN05444272_3510</name>
</gene>
<dbReference type="EMBL" id="FRBW01000004">
    <property type="protein sequence ID" value="SHM93335.1"/>
    <property type="molecule type" value="Genomic_DNA"/>
</dbReference>
<evidence type="ECO:0000256" key="3">
    <source>
        <dbReference type="ARBA" id="ARBA00022801"/>
    </source>
</evidence>
<dbReference type="InterPro" id="IPR001967">
    <property type="entry name" value="Peptidase_S11_N"/>
</dbReference>
<dbReference type="Pfam" id="PF00768">
    <property type="entry name" value="Peptidase_S11"/>
    <property type="match status" value="1"/>
</dbReference>
<feature type="region of interest" description="Disordered" evidence="10">
    <location>
        <begin position="460"/>
        <end position="489"/>
    </location>
</feature>